<feature type="transmembrane region" description="Helical" evidence="1">
    <location>
        <begin position="16"/>
        <end position="34"/>
    </location>
</feature>
<keyword evidence="3" id="KW-1185">Reference proteome</keyword>
<dbReference type="Proteomes" id="UP000325292">
    <property type="component" value="Chromosome"/>
</dbReference>
<evidence type="ECO:0000256" key="1">
    <source>
        <dbReference type="SAM" id="Phobius"/>
    </source>
</evidence>
<protein>
    <submittedName>
        <fullName evidence="2">Uncharacterized protein</fullName>
    </submittedName>
</protein>
<evidence type="ECO:0000313" key="3">
    <source>
        <dbReference type="Proteomes" id="UP000325292"/>
    </source>
</evidence>
<organism evidence="2 3">
    <name type="scientific">Sulfobacillus thermotolerans</name>
    <dbReference type="NCBI Taxonomy" id="338644"/>
    <lineage>
        <taxon>Bacteria</taxon>
        <taxon>Bacillati</taxon>
        <taxon>Bacillota</taxon>
        <taxon>Clostridia</taxon>
        <taxon>Eubacteriales</taxon>
        <taxon>Clostridiales Family XVII. Incertae Sedis</taxon>
        <taxon>Sulfobacillus</taxon>
    </lineage>
</organism>
<proteinExistence type="predicted"/>
<dbReference type="RefSeq" id="WP_103375074.1">
    <property type="nucleotide sequence ID" value="NZ_CP133983.1"/>
</dbReference>
<reference evidence="2 3" key="1">
    <citation type="journal article" date="2019" name="Sci. Rep.">
        <title>Sulfobacillus thermotolerans: new insights into resistance and metabolic capacities of acidophilic chemolithotrophs.</title>
        <authorList>
            <person name="Panyushkina A.E."/>
            <person name="Babenko V.V."/>
            <person name="Nikitina A.S."/>
            <person name="Selezneva O.V."/>
            <person name="Tsaplina I.A."/>
            <person name="Letarova M.A."/>
            <person name="Kostryukova E.S."/>
            <person name="Letarov A.V."/>
        </authorList>
    </citation>
    <scope>NUCLEOTIDE SEQUENCE [LARGE SCALE GENOMIC DNA]</scope>
    <source>
        <strain evidence="2 3">Kr1</strain>
    </source>
</reference>
<sequence length="96" mass="10733">MGTVVLSAVGVDVGDALWILIPTAMFVSFGWWMLKWLGNGPKESAYGDEYPKWLQPPSEDRPRTLPPTWAVIRGGKRNTAVTVRPRRKTESHHSSS</sequence>
<keyword evidence="1" id="KW-0812">Transmembrane</keyword>
<accession>A0ABM6RPM1</accession>
<gene>
    <name evidence="2" type="ORF">BXT84_04650</name>
</gene>
<name>A0ABM6RPM1_9FIRM</name>
<dbReference type="EMBL" id="CP019454">
    <property type="protein sequence ID" value="AUW93331.1"/>
    <property type="molecule type" value="Genomic_DNA"/>
</dbReference>
<evidence type="ECO:0000313" key="2">
    <source>
        <dbReference type="EMBL" id="AUW93331.1"/>
    </source>
</evidence>
<keyword evidence="1" id="KW-1133">Transmembrane helix</keyword>
<keyword evidence="1" id="KW-0472">Membrane</keyword>